<gene>
    <name evidence="1" type="ORF">KIW84_052591</name>
</gene>
<keyword evidence="2" id="KW-1185">Reference proteome</keyword>
<reference evidence="1 2" key="1">
    <citation type="journal article" date="2022" name="Nat. Genet.">
        <title>Improved pea reference genome and pan-genome highlight genomic features and evolutionary characteristics.</title>
        <authorList>
            <person name="Yang T."/>
            <person name="Liu R."/>
            <person name="Luo Y."/>
            <person name="Hu S."/>
            <person name="Wang D."/>
            <person name="Wang C."/>
            <person name="Pandey M.K."/>
            <person name="Ge S."/>
            <person name="Xu Q."/>
            <person name="Li N."/>
            <person name="Li G."/>
            <person name="Huang Y."/>
            <person name="Saxena R.K."/>
            <person name="Ji Y."/>
            <person name="Li M."/>
            <person name="Yan X."/>
            <person name="He Y."/>
            <person name="Liu Y."/>
            <person name="Wang X."/>
            <person name="Xiang C."/>
            <person name="Varshney R.K."/>
            <person name="Ding H."/>
            <person name="Gao S."/>
            <person name="Zong X."/>
        </authorList>
    </citation>
    <scope>NUCLEOTIDE SEQUENCE [LARGE SCALE GENOMIC DNA]</scope>
    <source>
        <strain evidence="1 2">cv. Zhongwan 6</strain>
    </source>
</reference>
<dbReference type="InterPro" id="IPR039780">
    <property type="entry name" value="Mot2"/>
</dbReference>
<accession>A0A9D5AFG4</accession>
<dbReference type="GO" id="GO:0030014">
    <property type="term" value="C:CCR4-NOT complex"/>
    <property type="evidence" value="ECO:0007669"/>
    <property type="project" value="InterPro"/>
</dbReference>
<comment type="caution">
    <text evidence="1">The sequence shown here is derived from an EMBL/GenBank/DDBJ whole genome shotgun (WGS) entry which is preliminary data.</text>
</comment>
<evidence type="ECO:0000313" key="1">
    <source>
        <dbReference type="EMBL" id="KAI5405894.1"/>
    </source>
</evidence>
<protein>
    <submittedName>
        <fullName evidence="1">Uncharacterized protein</fullName>
    </submittedName>
</protein>
<dbReference type="AlphaFoldDB" id="A0A9D5AFG4"/>
<sequence>MEMTHKDETEGCCPAFCSAYDKERIMAMATNCRRLVTEMNSQHKKKLQKMKICFSVGSTLEGRPLKACFGTTKYCHAWIRKVPCNNRECLYLHDHGAHEYNFTKDELVLAFARSRVLQIIGATNNLHLRFGSVLPPPPDEPRHYQSYNTLEYMSKDQAKYNLLHHKPNLN</sequence>
<dbReference type="Gramene" id="Psat05G0259100-T1">
    <property type="protein sequence ID" value="KAI5405894.1"/>
    <property type="gene ID" value="KIW84_052591"/>
</dbReference>
<organism evidence="1 2">
    <name type="scientific">Pisum sativum</name>
    <name type="common">Garden pea</name>
    <name type="synonym">Lathyrus oleraceus</name>
    <dbReference type="NCBI Taxonomy" id="3888"/>
    <lineage>
        <taxon>Eukaryota</taxon>
        <taxon>Viridiplantae</taxon>
        <taxon>Streptophyta</taxon>
        <taxon>Embryophyta</taxon>
        <taxon>Tracheophyta</taxon>
        <taxon>Spermatophyta</taxon>
        <taxon>Magnoliopsida</taxon>
        <taxon>eudicotyledons</taxon>
        <taxon>Gunneridae</taxon>
        <taxon>Pentapetalae</taxon>
        <taxon>rosids</taxon>
        <taxon>fabids</taxon>
        <taxon>Fabales</taxon>
        <taxon>Fabaceae</taxon>
        <taxon>Papilionoideae</taxon>
        <taxon>50 kb inversion clade</taxon>
        <taxon>NPAAA clade</taxon>
        <taxon>Hologalegina</taxon>
        <taxon>IRL clade</taxon>
        <taxon>Fabeae</taxon>
        <taxon>Lathyrus</taxon>
    </lineage>
</organism>
<dbReference type="Proteomes" id="UP001058974">
    <property type="component" value="Chromosome 5"/>
</dbReference>
<dbReference type="GO" id="GO:0016567">
    <property type="term" value="P:protein ubiquitination"/>
    <property type="evidence" value="ECO:0007669"/>
    <property type="project" value="TreeGrafter"/>
</dbReference>
<name>A0A9D5AFG4_PEA</name>
<evidence type="ECO:0000313" key="2">
    <source>
        <dbReference type="Proteomes" id="UP001058974"/>
    </source>
</evidence>
<proteinExistence type="predicted"/>
<dbReference type="PANTHER" id="PTHR12603:SF22">
    <property type="entry name" value="TRANSCRIPTION FACTOR C2H2 FAMILY-RELATED"/>
    <property type="match status" value="1"/>
</dbReference>
<dbReference type="EMBL" id="JAMSHJ010000005">
    <property type="protein sequence ID" value="KAI5405894.1"/>
    <property type="molecule type" value="Genomic_DNA"/>
</dbReference>
<dbReference type="PANTHER" id="PTHR12603">
    <property type="entry name" value="CCR4-NOT TRANSCRIPTION COMPLEX RELATED"/>
    <property type="match status" value="1"/>
</dbReference>
<dbReference type="GO" id="GO:0004842">
    <property type="term" value="F:ubiquitin-protein transferase activity"/>
    <property type="evidence" value="ECO:0007669"/>
    <property type="project" value="InterPro"/>
</dbReference>